<feature type="compositionally biased region" description="Low complexity" evidence="1">
    <location>
        <begin position="456"/>
        <end position="469"/>
    </location>
</feature>
<feature type="region of interest" description="Disordered" evidence="1">
    <location>
        <begin position="437"/>
        <end position="484"/>
    </location>
</feature>
<dbReference type="EMBL" id="JAINUF010000001">
    <property type="protein sequence ID" value="KAJ8381180.1"/>
    <property type="molecule type" value="Genomic_DNA"/>
</dbReference>
<feature type="compositionally biased region" description="Polar residues" evidence="1">
    <location>
        <begin position="17"/>
        <end position="29"/>
    </location>
</feature>
<reference evidence="2" key="1">
    <citation type="journal article" date="2023" name="Science">
        <title>Genome structures resolve the early diversification of teleost fishes.</title>
        <authorList>
            <person name="Parey E."/>
            <person name="Louis A."/>
            <person name="Montfort J."/>
            <person name="Bouchez O."/>
            <person name="Roques C."/>
            <person name="Iampietro C."/>
            <person name="Lluch J."/>
            <person name="Castinel A."/>
            <person name="Donnadieu C."/>
            <person name="Desvignes T."/>
            <person name="Floi Bucao C."/>
            <person name="Jouanno E."/>
            <person name="Wen M."/>
            <person name="Mejri S."/>
            <person name="Dirks R."/>
            <person name="Jansen H."/>
            <person name="Henkel C."/>
            <person name="Chen W.J."/>
            <person name="Zahm M."/>
            <person name="Cabau C."/>
            <person name="Klopp C."/>
            <person name="Thompson A.W."/>
            <person name="Robinson-Rechavi M."/>
            <person name="Braasch I."/>
            <person name="Lecointre G."/>
            <person name="Bobe J."/>
            <person name="Postlethwait J.H."/>
            <person name="Berthelot C."/>
            <person name="Roest Crollius H."/>
            <person name="Guiguen Y."/>
        </authorList>
    </citation>
    <scope>NUCLEOTIDE SEQUENCE</scope>
    <source>
        <strain evidence="2">WJC10195</strain>
    </source>
</reference>
<protein>
    <submittedName>
        <fullName evidence="2">Uncharacterized protein</fullName>
    </submittedName>
</protein>
<feature type="compositionally biased region" description="Polar residues" evidence="1">
    <location>
        <begin position="75"/>
        <end position="90"/>
    </location>
</feature>
<evidence type="ECO:0000256" key="1">
    <source>
        <dbReference type="SAM" id="MobiDB-lite"/>
    </source>
</evidence>
<sequence length="513" mass="56746">MRGLRVHQARMRCLATEATTQRTEVTSGETQEEPGLEANHSAQSLRVSPTPTARTPPAAPLASSAQSLQAPSAACNTQGLQSHQAPSTSAPCAPLAQPRIQWPQSTKRAEWQQFDEDVDQILEGTAKGDVDRRLKTMATIIVSIAAERFGTVAAKPALSAYAPNHRAMKIQRLREELKSLKRQYKRAGEVEKAGLADLRAILRKELLTLRRMESHRRRQRERARKRAAFLANPFKLTKQLLGQKRTGRLTCSRGAINNHLKCTYSDTRRDQPLGSCNALITPPEPTADFNLKEPCLSEVEEVELQGQKLRVNGTVQLSPKCNPSTQLLNFQKLKGQLCENQQDNPTLELRTLVKELRSVIDEDDRSSPSIRSPLRRACIPLTSVSNELEKDSVGNTAVNRKTTNSRDPLTLHTADLEEGNINGTFFSDDYEFSLTGSPRYTSSPRGPAVGRRSPVHSLLTSTPHPSSPTKTQLEKGPLPDLNTRKACKKLQGKLDSMQSLVEDLQNKAQGVAQ</sequence>
<dbReference type="Pfam" id="PF15921">
    <property type="entry name" value="CCDC158"/>
    <property type="match status" value="1"/>
</dbReference>
<dbReference type="AlphaFoldDB" id="A0A9Q1JDR6"/>
<gene>
    <name evidence="2" type="ORF">SKAU_G00019580</name>
</gene>
<proteinExistence type="predicted"/>
<evidence type="ECO:0000313" key="2">
    <source>
        <dbReference type="EMBL" id="KAJ8381180.1"/>
    </source>
</evidence>
<comment type="caution">
    <text evidence="2">The sequence shown here is derived from an EMBL/GenBank/DDBJ whole genome shotgun (WGS) entry which is preliminary data.</text>
</comment>
<dbReference type="OrthoDB" id="6133594at2759"/>
<dbReference type="PANTHER" id="PTHR47615">
    <property type="entry name" value="COILED-COIL DOMAIN-CONTAINING PROTEIN 158"/>
    <property type="match status" value="1"/>
</dbReference>
<feature type="compositionally biased region" description="Low complexity" evidence="1">
    <location>
        <begin position="48"/>
        <end position="74"/>
    </location>
</feature>
<dbReference type="Proteomes" id="UP001152622">
    <property type="component" value="Chromosome 1"/>
</dbReference>
<name>A0A9Q1JDR6_SYNKA</name>
<evidence type="ECO:0000313" key="3">
    <source>
        <dbReference type="Proteomes" id="UP001152622"/>
    </source>
</evidence>
<keyword evidence="3" id="KW-1185">Reference proteome</keyword>
<accession>A0A9Q1JDR6</accession>
<organism evidence="2 3">
    <name type="scientific">Synaphobranchus kaupii</name>
    <name type="common">Kaup's arrowtooth eel</name>
    <dbReference type="NCBI Taxonomy" id="118154"/>
    <lineage>
        <taxon>Eukaryota</taxon>
        <taxon>Metazoa</taxon>
        <taxon>Chordata</taxon>
        <taxon>Craniata</taxon>
        <taxon>Vertebrata</taxon>
        <taxon>Euteleostomi</taxon>
        <taxon>Actinopterygii</taxon>
        <taxon>Neopterygii</taxon>
        <taxon>Teleostei</taxon>
        <taxon>Anguilliformes</taxon>
        <taxon>Synaphobranchidae</taxon>
        <taxon>Synaphobranchus</taxon>
    </lineage>
</organism>
<dbReference type="InterPro" id="IPR031809">
    <property type="entry name" value="CCDC158"/>
</dbReference>
<dbReference type="PANTHER" id="PTHR47615:SF1">
    <property type="entry name" value="COILED-COIL DOMAIN-CONTAINING PROTEIN 158"/>
    <property type="match status" value="1"/>
</dbReference>
<feature type="region of interest" description="Disordered" evidence="1">
    <location>
        <begin position="15"/>
        <end position="94"/>
    </location>
</feature>